<gene>
    <name evidence="1" type="ORF">J7W16_20640</name>
</gene>
<dbReference type="EMBL" id="JAGKSQ010000015">
    <property type="protein sequence ID" value="MBP3953516.1"/>
    <property type="molecule type" value="Genomic_DNA"/>
</dbReference>
<evidence type="ECO:0000313" key="1">
    <source>
        <dbReference type="EMBL" id="MBP3953516.1"/>
    </source>
</evidence>
<dbReference type="RefSeq" id="WP_210599371.1">
    <property type="nucleotide sequence ID" value="NZ_JAGKSQ010000015.1"/>
</dbReference>
<keyword evidence="2" id="KW-1185">Reference proteome</keyword>
<evidence type="ECO:0000313" key="2">
    <source>
        <dbReference type="Proteomes" id="UP000678228"/>
    </source>
</evidence>
<comment type="caution">
    <text evidence="1">The sequence shown here is derived from an EMBL/GenBank/DDBJ whole genome shotgun (WGS) entry which is preliminary data.</text>
</comment>
<sequence>METNEEIEQVEEPSTILLQEYFEFDIEKRDLQEMELTEEEKERVRSHVLEMIEIF</sequence>
<protein>
    <submittedName>
        <fullName evidence="1">Uncharacterized protein</fullName>
    </submittedName>
</protein>
<dbReference type="AlphaFoldDB" id="A0A941AR46"/>
<dbReference type="Proteomes" id="UP000678228">
    <property type="component" value="Unassembled WGS sequence"/>
</dbReference>
<accession>A0A941AR46</accession>
<name>A0A941AR46_9BACI</name>
<organism evidence="1 2">
    <name type="scientific">Halalkalibacter suaedae</name>
    <dbReference type="NCBI Taxonomy" id="2822140"/>
    <lineage>
        <taxon>Bacteria</taxon>
        <taxon>Bacillati</taxon>
        <taxon>Bacillota</taxon>
        <taxon>Bacilli</taxon>
        <taxon>Bacillales</taxon>
        <taxon>Bacillaceae</taxon>
        <taxon>Halalkalibacter</taxon>
    </lineage>
</organism>
<proteinExistence type="predicted"/>
<reference evidence="1" key="1">
    <citation type="submission" date="2021-03" db="EMBL/GenBank/DDBJ databases">
        <title>Bacillus suaedae sp. nov., isolated from Suaeda aralocaspica.</title>
        <authorList>
            <person name="Lei R.F.R."/>
        </authorList>
    </citation>
    <scope>NUCLEOTIDE SEQUENCE</scope>
    <source>
        <strain evidence="1">YZJH907-2</strain>
    </source>
</reference>